<keyword evidence="4" id="KW-1185">Reference proteome</keyword>
<accession>A0A1Z4LRT5</accession>
<dbReference type="OrthoDB" id="9815825at2"/>
<proteinExistence type="predicted"/>
<name>A0A1Z4LRT5_9CYAN</name>
<protein>
    <submittedName>
        <fullName evidence="3">Oxidoreductase domain protein</fullName>
    </submittedName>
</protein>
<dbReference type="Gene3D" id="3.40.50.720">
    <property type="entry name" value="NAD(P)-binding Rossmann-like Domain"/>
    <property type="match status" value="1"/>
</dbReference>
<organism evidence="3 4">
    <name type="scientific">Calothrix parasitica NIES-267</name>
    <dbReference type="NCBI Taxonomy" id="1973488"/>
    <lineage>
        <taxon>Bacteria</taxon>
        <taxon>Bacillati</taxon>
        <taxon>Cyanobacteriota</taxon>
        <taxon>Cyanophyceae</taxon>
        <taxon>Nostocales</taxon>
        <taxon>Calotrichaceae</taxon>
        <taxon>Calothrix</taxon>
    </lineage>
</organism>
<dbReference type="InterPro" id="IPR055170">
    <property type="entry name" value="GFO_IDH_MocA-like_dom"/>
</dbReference>
<dbReference type="PANTHER" id="PTHR43377">
    <property type="entry name" value="BILIVERDIN REDUCTASE A"/>
    <property type="match status" value="1"/>
</dbReference>
<dbReference type="InterPro" id="IPR036291">
    <property type="entry name" value="NAD(P)-bd_dom_sf"/>
</dbReference>
<dbReference type="PANTHER" id="PTHR43377:SF6">
    <property type="entry name" value="GFO_IDH_MOCA-LIKE OXIDOREDUCTASE N-TERMINAL DOMAIN-CONTAINING PROTEIN"/>
    <property type="match status" value="1"/>
</dbReference>
<feature type="domain" description="Gfo/Idh/MocA-like oxidoreductase N-terminal" evidence="1">
    <location>
        <begin position="3"/>
        <end position="118"/>
    </location>
</feature>
<reference evidence="3 4" key="1">
    <citation type="submission" date="2017-06" db="EMBL/GenBank/DDBJ databases">
        <title>Genome sequencing of cyanobaciteial culture collection at National Institute for Environmental Studies (NIES).</title>
        <authorList>
            <person name="Hirose Y."/>
            <person name="Shimura Y."/>
            <person name="Fujisawa T."/>
            <person name="Nakamura Y."/>
            <person name="Kawachi M."/>
        </authorList>
    </citation>
    <scope>NUCLEOTIDE SEQUENCE [LARGE SCALE GENOMIC DNA]</scope>
    <source>
        <strain evidence="3 4">NIES-267</strain>
    </source>
</reference>
<dbReference type="InterPro" id="IPR051450">
    <property type="entry name" value="Gfo/Idh/MocA_Oxidoreductases"/>
</dbReference>
<dbReference type="Pfam" id="PF22725">
    <property type="entry name" value="GFO_IDH_MocA_C3"/>
    <property type="match status" value="1"/>
</dbReference>
<sequence length="314" mass="34693">MSQVVVVGAGNWGKNLVRNFHALGALAGVAEASTELRSKVEVDYPGLITYSDFQQVLETDVNAVVLATPAPSHYKFAIAALEAGKDVFVEKPMTLQTAEAKALAEYADKHSRILMVGHLLLYQSAISWMREYLASGKAGKVVHVATQRAKLGRVRREENVWWSFAPHDVSVVLDLLGNPEIETVKASAQAILQPNIEDNIHVDLSFVGGQTAHLHCSWYWPLLQRSTTVITEQQMLVYDEVAQQVTIYHKGVDENLKNRDEGSQVVDVAASEPLKIECEHFLNCLQSREKPRSDGWNGVAVVEILEKAQLALKG</sequence>
<dbReference type="AlphaFoldDB" id="A0A1Z4LRT5"/>
<dbReference type="GO" id="GO:0000166">
    <property type="term" value="F:nucleotide binding"/>
    <property type="evidence" value="ECO:0007669"/>
    <property type="project" value="InterPro"/>
</dbReference>
<evidence type="ECO:0000313" key="4">
    <source>
        <dbReference type="Proteomes" id="UP000218418"/>
    </source>
</evidence>
<dbReference type="EMBL" id="AP018227">
    <property type="protein sequence ID" value="BAY83955.1"/>
    <property type="molecule type" value="Genomic_DNA"/>
</dbReference>
<dbReference type="Pfam" id="PF01408">
    <property type="entry name" value="GFO_IDH_MocA"/>
    <property type="match status" value="1"/>
</dbReference>
<dbReference type="InterPro" id="IPR000683">
    <property type="entry name" value="Gfo/Idh/MocA-like_OxRdtase_N"/>
</dbReference>
<dbReference type="SUPFAM" id="SSF51735">
    <property type="entry name" value="NAD(P)-binding Rossmann-fold domains"/>
    <property type="match status" value="1"/>
</dbReference>
<feature type="domain" description="GFO/IDH/MocA-like oxidoreductase" evidence="2">
    <location>
        <begin position="129"/>
        <end position="233"/>
    </location>
</feature>
<evidence type="ECO:0000259" key="1">
    <source>
        <dbReference type="Pfam" id="PF01408"/>
    </source>
</evidence>
<gene>
    <name evidence="3" type="ORF">NIES267_34490</name>
</gene>
<dbReference type="Gene3D" id="3.30.360.10">
    <property type="entry name" value="Dihydrodipicolinate Reductase, domain 2"/>
    <property type="match status" value="1"/>
</dbReference>
<evidence type="ECO:0000313" key="3">
    <source>
        <dbReference type="EMBL" id="BAY83955.1"/>
    </source>
</evidence>
<dbReference type="SUPFAM" id="SSF55347">
    <property type="entry name" value="Glyceraldehyde-3-phosphate dehydrogenase-like, C-terminal domain"/>
    <property type="match status" value="1"/>
</dbReference>
<dbReference type="Proteomes" id="UP000218418">
    <property type="component" value="Chromosome"/>
</dbReference>
<evidence type="ECO:0000259" key="2">
    <source>
        <dbReference type="Pfam" id="PF22725"/>
    </source>
</evidence>